<dbReference type="PRINTS" id="PR00133">
    <property type="entry name" value="GLHYDRLASE3"/>
</dbReference>
<dbReference type="RefSeq" id="WP_101541539.1">
    <property type="nucleotide sequence ID" value="NZ_PKGU01000004.1"/>
</dbReference>
<sequence>MVFQRKNDVSQSRKPRLKMKQRTFATWWIICIVFLTVLSLAINVAASRFSVMLDSFLGAGTTQVERATGSEEWDAQYYKKKYGSLAEAVKHSKKLAEQVSNEGIVLLKNDGVLPLKKNSTVTPYGYAYANPAYSGTGAASTGSQNNVSPEQGLEKYFKIDKSVASAVAAAKTHYPDAADGTPALDYDKNSFQAKTDAGKSARIYEYDRAAYEEGAQTSSTNNAAVVFISRNGSEGLDKRTFGYDDGTAHYLALTQAEKDMIRVAKEHSASVTVVLNTANPMEVAPLMSGETEVNAIVWMGTAGPRGFKSLGNILSGAVNPSGRLTDIYATDFTKDPTFANFGEYGYSNVTYKDTTLISSGEQRPWPFVEYEEGVYVGYKYYETAAVEDPQFVYGQRDAAGASTQVGAVAYPFGYGLSYTTFEQKLNSVRLTDDGKVEATVTVKNTGSVPGKEVVQLYATAPYTDYDRTHGVEKPATQLVDFDKTRELKPGESQDVDFTFAADDLSSYDQSHKNADDSQGAYLLEAGEYAIELKNNSHDVIASSHINIADTTWFEGNNPRSSQRDAQSQLDTSGNATPKPKQSEGFKASHNQFEDLTSYMNQNTTQLSRANWNGTQPSAPKNRTAVASEDLVRALNAWKDFDVQKNPELGNVTSSAVYEEKQPVSGQDNGLSLINLRGVPYDDPQWDKLMDQLDFAKDKESIQRTLFMAAYQTDHISSIGKPLTIDKDGAMGWSNSGSSGWPSANVMASTYNKELLTDVGEAFGEEALHNNFTGWYAPAINIHRSPFGGRVYEYYSEDPVVSGKLAAAAISGAGNEGVVSYLKHFAINDQETNRSNYMATWANEQATREVYLRAFEIAVESARSELPYLTKDGKRETKIIRSATAMMSAQNNIGAVIGFGRYSLQTAVLRGEWGFDGVVVTDMFMETLPNARDLSMRSGSDMYMIQMPGFNAVDYDSATARTAMRRAIKNVAYATANSNAMNNITPGSTIRKGVSAWQKGLWIYDGVIVLLCTLIITWIVRRGNKAKTRPDLFKQPRARKAKK</sequence>
<dbReference type="InterPro" id="IPR002772">
    <property type="entry name" value="Glyco_hydro_3_C"/>
</dbReference>
<feature type="transmembrane region" description="Helical" evidence="4">
    <location>
        <begin position="24"/>
        <end position="46"/>
    </location>
</feature>
<dbReference type="GO" id="GO:0005975">
    <property type="term" value="P:carbohydrate metabolic process"/>
    <property type="evidence" value="ECO:0007669"/>
    <property type="project" value="InterPro"/>
</dbReference>
<dbReference type="Gene3D" id="2.60.40.10">
    <property type="entry name" value="Immunoglobulins"/>
    <property type="match status" value="1"/>
</dbReference>
<evidence type="ECO:0000256" key="4">
    <source>
        <dbReference type="SAM" id="Phobius"/>
    </source>
</evidence>
<dbReference type="InterPro" id="IPR001764">
    <property type="entry name" value="Glyco_hydro_3_N"/>
</dbReference>
<dbReference type="Proteomes" id="UP000242263">
    <property type="component" value="Unassembled WGS sequence"/>
</dbReference>
<keyword evidence="2 6" id="KW-0378">Hydrolase</keyword>
<evidence type="ECO:0000256" key="1">
    <source>
        <dbReference type="ARBA" id="ARBA00005336"/>
    </source>
</evidence>
<evidence type="ECO:0000256" key="3">
    <source>
        <dbReference type="SAM" id="MobiDB-lite"/>
    </source>
</evidence>
<dbReference type="InterPro" id="IPR036881">
    <property type="entry name" value="Glyco_hydro_3_C_sf"/>
</dbReference>
<dbReference type="EMBL" id="PKGU01000004">
    <property type="protein sequence ID" value="PKZ14647.1"/>
    <property type="molecule type" value="Genomic_DNA"/>
</dbReference>
<dbReference type="Pfam" id="PF01915">
    <property type="entry name" value="Glyco_hydro_3_C"/>
    <property type="match status" value="1"/>
</dbReference>
<dbReference type="InterPro" id="IPR017853">
    <property type="entry name" value="GH"/>
</dbReference>
<evidence type="ECO:0000313" key="7">
    <source>
        <dbReference type="Proteomes" id="UP000242263"/>
    </source>
</evidence>
<dbReference type="SMART" id="SM01217">
    <property type="entry name" value="Fn3_like"/>
    <property type="match status" value="1"/>
</dbReference>
<feature type="compositionally biased region" description="Polar residues" evidence="3">
    <location>
        <begin position="553"/>
        <end position="575"/>
    </location>
</feature>
<evidence type="ECO:0000256" key="2">
    <source>
        <dbReference type="ARBA" id="ARBA00022801"/>
    </source>
</evidence>
<keyword evidence="4" id="KW-1133">Transmembrane helix</keyword>
<name>A0A2I1M3F3_9BIFI</name>
<evidence type="ECO:0000259" key="5">
    <source>
        <dbReference type="SMART" id="SM01217"/>
    </source>
</evidence>
<keyword evidence="4" id="KW-0472">Membrane</keyword>
<protein>
    <submittedName>
        <fullName evidence="6">Glycosyl hydrolase family 3</fullName>
    </submittedName>
</protein>
<keyword evidence="4" id="KW-0812">Transmembrane</keyword>
<dbReference type="InterPro" id="IPR036962">
    <property type="entry name" value="Glyco_hydro_3_N_sf"/>
</dbReference>
<feature type="transmembrane region" description="Helical" evidence="4">
    <location>
        <begin position="1000"/>
        <end position="1019"/>
    </location>
</feature>
<proteinExistence type="inferred from homology"/>
<dbReference type="SUPFAM" id="SSF51445">
    <property type="entry name" value="(Trans)glycosidases"/>
    <property type="match status" value="1"/>
</dbReference>
<feature type="domain" description="Fibronectin type III-like" evidence="5">
    <location>
        <begin position="452"/>
        <end position="536"/>
    </location>
</feature>
<comment type="similarity">
    <text evidence="1">Belongs to the glycosyl hydrolase 3 family.</text>
</comment>
<dbReference type="PANTHER" id="PTHR42715:SF10">
    <property type="entry name" value="BETA-GLUCOSIDASE"/>
    <property type="match status" value="1"/>
</dbReference>
<evidence type="ECO:0000313" key="6">
    <source>
        <dbReference type="EMBL" id="PKZ14647.1"/>
    </source>
</evidence>
<gene>
    <name evidence="6" type="ORF">CYJ32_06860</name>
</gene>
<reference evidence="6 7" key="1">
    <citation type="submission" date="2017-12" db="EMBL/GenBank/DDBJ databases">
        <title>Phylogenetic diversity of female urinary microbiome.</title>
        <authorList>
            <person name="Thomas-White K."/>
            <person name="Wolfe A.J."/>
        </authorList>
    </citation>
    <scope>NUCLEOTIDE SEQUENCE [LARGE SCALE GENOMIC DNA]</scope>
    <source>
        <strain evidence="6 7">UMB0064</strain>
    </source>
</reference>
<accession>A0A2I1M3F3</accession>
<dbReference type="InterPro" id="IPR013783">
    <property type="entry name" value="Ig-like_fold"/>
</dbReference>
<feature type="region of interest" description="Disordered" evidence="3">
    <location>
        <begin position="553"/>
        <end position="586"/>
    </location>
</feature>
<dbReference type="InterPro" id="IPR026891">
    <property type="entry name" value="Fn3-like"/>
</dbReference>
<dbReference type="PANTHER" id="PTHR42715">
    <property type="entry name" value="BETA-GLUCOSIDASE"/>
    <property type="match status" value="1"/>
</dbReference>
<organism evidence="6 7">
    <name type="scientific">Alloscardovia omnicolens</name>
    <dbReference type="NCBI Taxonomy" id="419015"/>
    <lineage>
        <taxon>Bacteria</taxon>
        <taxon>Bacillati</taxon>
        <taxon>Actinomycetota</taxon>
        <taxon>Actinomycetes</taxon>
        <taxon>Bifidobacteriales</taxon>
        <taxon>Bifidobacteriaceae</taxon>
        <taxon>Alloscardovia</taxon>
    </lineage>
</organism>
<comment type="caution">
    <text evidence="6">The sequence shown here is derived from an EMBL/GenBank/DDBJ whole genome shotgun (WGS) entry which is preliminary data.</text>
</comment>
<dbReference type="Gene3D" id="3.20.20.300">
    <property type="entry name" value="Glycoside hydrolase, family 3, N-terminal domain"/>
    <property type="match status" value="1"/>
</dbReference>
<dbReference type="InterPro" id="IPR050288">
    <property type="entry name" value="Cellulose_deg_GH3"/>
</dbReference>
<dbReference type="AlphaFoldDB" id="A0A2I1M3F3"/>
<dbReference type="Pfam" id="PF00933">
    <property type="entry name" value="Glyco_hydro_3"/>
    <property type="match status" value="1"/>
</dbReference>
<dbReference type="SUPFAM" id="SSF52279">
    <property type="entry name" value="Beta-D-glucan exohydrolase, C-terminal domain"/>
    <property type="match status" value="1"/>
</dbReference>
<dbReference type="Pfam" id="PF14310">
    <property type="entry name" value="Fn3-like"/>
    <property type="match status" value="1"/>
</dbReference>
<dbReference type="GO" id="GO:0004553">
    <property type="term" value="F:hydrolase activity, hydrolyzing O-glycosyl compounds"/>
    <property type="evidence" value="ECO:0007669"/>
    <property type="project" value="InterPro"/>
</dbReference>
<dbReference type="Gene3D" id="3.40.50.1700">
    <property type="entry name" value="Glycoside hydrolase family 3 C-terminal domain"/>
    <property type="match status" value="1"/>
</dbReference>